<feature type="region of interest" description="Disordered" evidence="1">
    <location>
        <begin position="53"/>
        <end position="96"/>
    </location>
</feature>
<accession>A0A0N4URC9</accession>
<dbReference type="Proteomes" id="UP000274756">
    <property type="component" value="Unassembled WGS sequence"/>
</dbReference>
<dbReference type="PANTHER" id="PTHR14390">
    <property type="entry name" value="G PATCH DOMAIN CONTAINING PROTEIN 3"/>
    <property type="match status" value="1"/>
</dbReference>
<gene>
    <name evidence="2" type="ORF">DME_LOCUS4029</name>
</gene>
<protein>
    <submittedName>
        <fullName evidence="5">G-patch domain-containing protein</fullName>
    </submittedName>
</protein>
<dbReference type="EMBL" id="UYYG01000253">
    <property type="protein sequence ID" value="VDN54056.1"/>
    <property type="molecule type" value="Genomic_DNA"/>
</dbReference>
<name>A0A0N4URC9_DRAME</name>
<sequence length="287" mass="33396">MLEFRTPFALPRGNVGTSTAHLLQMINECKLPSSAIKSLAFMHKRQRKYGSVNYKYEPNDNHNERKNNRCENEREKSRYAEFTDSKSDSGDSEDWERHEALNDDIAEQEHTIQNKYEEELEVTWEKGGPGLVWHLDTFTWKQIEEGTDSDWKWTDSWDVDYSLYDDENVSRNEFGWKPGDGLGVDSKRQPNSSWVDIMDSCIKYMAHYGSGLGYHGEKLQRLGLRRQTSHSIRTMYAITSASINFFLQLEISFLLTPIKAQRCRIPPKLSYILAHHKTLSPNSIVYN</sequence>
<evidence type="ECO:0000256" key="1">
    <source>
        <dbReference type="SAM" id="MobiDB-lite"/>
    </source>
</evidence>
<feature type="compositionally biased region" description="Basic and acidic residues" evidence="1">
    <location>
        <begin position="57"/>
        <end position="96"/>
    </location>
</feature>
<reference evidence="2 4" key="2">
    <citation type="submission" date="2018-11" db="EMBL/GenBank/DDBJ databases">
        <authorList>
            <consortium name="Pathogen Informatics"/>
        </authorList>
    </citation>
    <scope>NUCLEOTIDE SEQUENCE [LARGE SCALE GENOMIC DNA]</scope>
</reference>
<reference evidence="5" key="1">
    <citation type="submission" date="2017-02" db="UniProtKB">
        <authorList>
            <consortium name="WormBaseParasite"/>
        </authorList>
    </citation>
    <scope>IDENTIFICATION</scope>
</reference>
<evidence type="ECO:0000313" key="4">
    <source>
        <dbReference type="Proteomes" id="UP000274756"/>
    </source>
</evidence>
<dbReference type="GO" id="GO:0039536">
    <property type="term" value="P:negative regulation of RIG-I signaling pathway"/>
    <property type="evidence" value="ECO:0007669"/>
    <property type="project" value="InterPro"/>
</dbReference>
<dbReference type="Proteomes" id="UP000038040">
    <property type="component" value="Unplaced"/>
</dbReference>
<organism evidence="3 5">
    <name type="scientific">Dracunculus medinensis</name>
    <name type="common">Guinea worm</name>
    <dbReference type="NCBI Taxonomy" id="318479"/>
    <lineage>
        <taxon>Eukaryota</taxon>
        <taxon>Metazoa</taxon>
        <taxon>Ecdysozoa</taxon>
        <taxon>Nematoda</taxon>
        <taxon>Chromadorea</taxon>
        <taxon>Rhabditida</taxon>
        <taxon>Spirurina</taxon>
        <taxon>Dracunculoidea</taxon>
        <taxon>Dracunculidae</taxon>
        <taxon>Dracunculus</taxon>
    </lineage>
</organism>
<evidence type="ECO:0000313" key="3">
    <source>
        <dbReference type="Proteomes" id="UP000038040"/>
    </source>
</evidence>
<evidence type="ECO:0000313" key="2">
    <source>
        <dbReference type="EMBL" id="VDN54056.1"/>
    </source>
</evidence>
<evidence type="ECO:0000313" key="5">
    <source>
        <dbReference type="WBParaSite" id="DME_0001060401-mRNA-1"/>
    </source>
</evidence>
<dbReference type="WBParaSite" id="DME_0001060401-mRNA-1">
    <property type="protein sequence ID" value="DME_0001060401-mRNA-1"/>
    <property type="gene ID" value="DME_0001060401"/>
</dbReference>
<dbReference type="STRING" id="318479.A0A0N4URC9"/>
<dbReference type="PANTHER" id="PTHR14390:SF2">
    <property type="entry name" value="G PATCH DOMAIN-CONTAINING PROTEIN 3"/>
    <property type="match status" value="1"/>
</dbReference>
<dbReference type="GO" id="GO:0045893">
    <property type="term" value="P:positive regulation of DNA-templated transcription"/>
    <property type="evidence" value="ECO:0007669"/>
    <property type="project" value="TreeGrafter"/>
</dbReference>
<dbReference type="InterPro" id="IPR040341">
    <property type="entry name" value="GPATCH3"/>
</dbReference>
<keyword evidence="4" id="KW-1185">Reference proteome</keyword>
<dbReference type="AlphaFoldDB" id="A0A0N4URC9"/>
<dbReference type="OrthoDB" id="5842926at2759"/>
<dbReference type="GO" id="GO:0032480">
    <property type="term" value="P:negative regulation of type I interferon production"/>
    <property type="evidence" value="ECO:0007669"/>
    <property type="project" value="InterPro"/>
</dbReference>
<proteinExistence type="predicted"/>